<dbReference type="Gene3D" id="3.40.800.10">
    <property type="entry name" value="Ureohydrolase domain"/>
    <property type="match status" value="1"/>
</dbReference>
<feature type="binding site" evidence="5 7">
    <location>
        <position position="130"/>
    </location>
    <ligand>
        <name>Mn(2+)</name>
        <dbReference type="ChEBI" id="CHEBI:29035"/>
        <label>1</label>
    </ligand>
</feature>
<dbReference type="EMBL" id="CP020931">
    <property type="protein sequence ID" value="ARM85760.1"/>
    <property type="molecule type" value="Genomic_DNA"/>
</dbReference>
<dbReference type="Pfam" id="PF00491">
    <property type="entry name" value="Arginase"/>
    <property type="match status" value="1"/>
</dbReference>
<feature type="binding site" evidence="5">
    <location>
        <position position="250"/>
    </location>
    <ligand>
        <name>Mn(2+)</name>
        <dbReference type="ChEBI" id="CHEBI:29035"/>
        <label>2</label>
    </ligand>
</feature>
<dbReference type="GO" id="GO:0019556">
    <property type="term" value="P:L-histidine catabolic process to glutamate and formamide"/>
    <property type="evidence" value="ECO:0007669"/>
    <property type="project" value="UniProtKB-UniRule"/>
</dbReference>
<feature type="binding site" evidence="7">
    <location>
        <position position="250"/>
    </location>
    <ligand>
        <name>Mn(2+)</name>
        <dbReference type="ChEBI" id="CHEBI:29035"/>
        <label>1</label>
    </ligand>
</feature>
<evidence type="ECO:0000256" key="1">
    <source>
        <dbReference type="ARBA" id="ARBA00022723"/>
    </source>
</evidence>
<sequence>MRENIVTFKPASKWYGRVDTEEGPDAVRWHQKVLSAPTGCPGSTVGMLGFACDEGVRRNKGRLGAVAGPSALRSQLANLAWHGEGDLSVTDFGTVEVEGDALEQAQDELASRVAAALPSVSRLLVMGGGHETAWGSFSGLARLFDPTQTRIGIVNLDAHFDLRVAGEQGPSSGTPFAQIAERYGREAFHYCCLGLARSSNTYSLFKRARALGVSYREDQDMRVSDIPDVLNQLREFCQGLDMIYLTIDLDVLPHYQAPGVSAPAARGVELEVVQAVIDELTHIAGSLPQGMPLVEISELNPEFDQSGVTAKTAALLADTLLCSNRRL</sequence>
<organism evidence="9 10">
    <name type="scientific">Marinobacter salarius</name>
    <dbReference type="NCBI Taxonomy" id="1420917"/>
    <lineage>
        <taxon>Bacteria</taxon>
        <taxon>Pseudomonadati</taxon>
        <taxon>Pseudomonadota</taxon>
        <taxon>Gammaproteobacteria</taxon>
        <taxon>Pseudomonadales</taxon>
        <taxon>Marinobacteraceae</taxon>
        <taxon>Marinobacter</taxon>
    </lineage>
</organism>
<dbReference type="PANTHER" id="PTHR11358">
    <property type="entry name" value="ARGINASE/AGMATINASE"/>
    <property type="match status" value="1"/>
</dbReference>
<evidence type="ECO:0000256" key="6">
    <source>
        <dbReference type="NCBIfam" id="TIGR01227"/>
    </source>
</evidence>
<feature type="binding site" evidence="5 7">
    <location>
        <position position="161"/>
    </location>
    <ligand>
        <name>Mn(2+)</name>
        <dbReference type="ChEBI" id="CHEBI:29035"/>
        <label>1</label>
    </ligand>
</feature>
<dbReference type="PIRSF" id="PIRSF036979">
    <property type="entry name" value="Arginase"/>
    <property type="match status" value="1"/>
</dbReference>
<dbReference type="PROSITE" id="PS51409">
    <property type="entry name" value="ARGINASE_2"/>
    <property type="match status" value="1"/>
</dbReference>
<evidence type="ECO:0000256" key="5">
    <source>
        <dbReference type="HAMAP-Rule" id="MF_00737"/>
    </source>
</evidence>
<dbReference type="Proteomes" id="UP000193100">
    <property type="component" value="Chromosome"/>
</dbReference>
<evidence type="ECO:0000256" key="3">
    <source>
        <dbReference type="ARBA" id="ARBA00022808"/>
    </source>
</evidence>
<comment type="function">
    <text evidence="5">Catalyzes the conversion of N-formimidoyl-L-glutamate to L-glutamate and formamide.</text>
</comment>
<evidence type="ECO:0000256" key="2">
    <source>
        <dbReference type="ARBA" id="ARBA00022801"/>
    </source>
</evidence>
<dbReference type="InterPro" id="IPR006035">
    <property type="entry name" value="Ureohydrolase"/>
</dbReference>
<gene>
    <name evidence="5 9" type="primary">hutG</name>
    <name evidence="9" type="ORF">MARSALSMR5_03740</name>
</gene>
<comment type="cofactor">
    <cofactor evidence="5 7">
        <name>Mn(2+)</name>
        <dbReference type="ChEBI" id="CHEBI:29035"/>
    </cofactor>
    <text evidence="5 7">Binds 2 manganese ions per subunit.</text>
</comment>
<keyword evidence="4 5" id="KW-0464">Manganese</keyword>
<keyword evidence="3 5" id="KW-0369">Histidine metabolism</keyword>
<dbReference type="GO" id="GO:0030145">
    <property type="term" value="F:manganese ion binding"/>
    <property type="evidence" value="ECO:0007669"/>
    <property type="project" value="UniProtKB-UniRule"/>
</dbReference>
<proteinExistence type="inferred from homology"/>
<dbReference type="SUPFAM" id="SSF52768">
    <property type="entry name" value="Arginase/deacetylase"/>
    <property type="match status" value="1"/>
</dbReference>
<dbReference type="InterPro" id="IPR023696">
    <property type="entry name" value="Ureohydrolase_dom_sf"/>
</dbReference>
<dbReference type="GO" id="GO:0008783">
    <property type="term" value="F:agmatinase activity"/>
    <property type="evidence" value="ECO:0007669"/>
    <property type="project" value="TreeGrafter"/>
</dbReference>
<dbReference type="PANTHER" id="PTHR11358:SF35">
    <property type="entry name" value="FORMIMIDOYLGLUTAMASE"/>
    <property type="match status" value="1"/>
</dbReference>
<feature type="binding site" evidence="5">
    <location>
        <position position="157"/>
    </location>
    <ligand>
        <name>Mn(2+)</name>
        <dbReference type="ChEBI" id="CHEBI:29035"/>
        <label>2</label>
    </ligand>
</feature>
<evidence type="ECO:0000313" key="9">
    <source>
        <dbReference type="EMBL" id="ARM85760.1"/>
    </source>
</evidence>
<dbReference type="CDD" id="cd09988">
    <property type="entry name" value="Formimidoylglutamase"/>
    <property type="match status" value="1"/>
</dbReference>
<dbReference type="HAMAP" id="MF_00737">
    <property type="entry name" value="Formimidoylglutam"/>
    <property type="match status" value="1"/>
</dbReference>
<keyword evidence="2 5" id="KW-0378">Hydrolase</keyword>
<dbReference type="EC" id="3.5.3.8" evidence="5 6"/>
<dbReference type="NCBIfam" id="TIGR01227">
    <property type="entry name" value="hutG"/>
    <property type="match status" value="1"/>
</dbReference>
<accession>A0A1W6KEB0</accession>
<feature type="binding site" evidence="5">
    <location>
        <position position="248"/>
    </location>
    <ligand>
        <name>Mn(2+)</name>
        <dbReference type="ChEBI" id="CHEBI:29035"/>
        <label>2</label>
    </ligand>
</feature>
<evidence type="ECO:0000256" key="7">
    <source>
        <dbReference type="PIRSR" id="PIRSR036979-1"/>
    </source>
</evidence>
<dbReference type="GO" id="GO:0033389">
    <property type="term" value="P:putrescine biosynthetic process from arginine, via agmatine"/>
    <property type="evidence" value="ECO:0007669"/>
    <property type="project" value="TreeGrafter"/>
</dbReference>
<comment type="similarity">
    <text evidence="5 8">Belongs to the arginase family.</text>
</comment>
<dbReference type="GO" id="GO:0019557">
    <property type="term" value="P:L-histidine catabolic process to glutamate and formate"/>
    <property type="evidence" value="ECO:0007669"/>
    <property type="project" value="UniProtKB-UniPathway"/>
</dbReference>
<evidence type="ECO:0000313" key="10">
    <source>
        <dbReference type="Proteomes" id="UP000193100"/>
    </source>
</evidence>
<dbReference type="AlphaFoldDB" id="A0A1W6KEB0"/>
<reference evidence="9 10" key="1">
    <citation type="submission" date="2017-04" db="EMBL/GenBank/DDBJ databases">
        <title>Genome Sequence of Marinobacter salarius strain SMR5 Isolated from a culture of the Diatom Skeletonema marinoi.</title>
        <authorList>
            <person name="Topel M."/>
            <person name="Pinder M.I.M."/>
            <person name="Johansson O.N."/>
            <person name="Kourtchenko O."/>
            <person name="Godhe A."/>
            <person name="Clarke A.K."/>
        </authorList>
    </citation>
    <scope>NUCLEOTIDE SEQUENCE [LARGE SCALE GENOMIC DNA]</scope>
    <source>
        <strain evidence="9 10">SMR5</strain>
    </source>
</reference>
<protein>
    <recommendedName>
        <fullName evidence="5 6">Formimidoylglutamase</fullName>
        <ecNumber evidence="5 6">3.5.3.8</ecNumber>
    </recommendedName>
    <alternativeName>
        <fullName evidence="5">Formiminoglutamase</fullName>
    </alternativeName>
    <alternativeName>
        <fullName evidence="5">Formiminoglutamate hydrolase</fullName>
    </alternativeName>
</protein>
<keyword evidence="1 5" id="KW-0479">Metal-binding</keyword>
<feature type="binding site" evidence="7">
    <location>
        <position position="159"/>
    </location>
    <ligand>
        <name>Mn(2+)</name>
        <dbReference type="ChEBI" id="CHEBI:29035"/>
        <label>1</label>
    </ligand>
</feature>
<feature type="binding site" evidence="5 7">
    <location>
        <position position="157"/>
    </location>
    <ligand>
        <name>Mn(2+)</name>
        <dbReference type="ChEBI" id="CHEBI:29035"/>
        <label>1</label>
    </ligand>
</feature>
<comment type="catalytic activity">
    <reaction evidence="5">
        <text>N-formimidoyl-L-glutamate + H2O = formamide + L-glutamate</text>
        <dbReference type="Rhea" id="RHEA:22492"/>
        <dbReference type="ChEBI" id="CHEBI:15377"/>
        <dbReference type="ChEBI" id="CHEBI:16397"/>
        <dbReference type="ChEBI" id="CHEBI:29985"/>
        <dbReference type="ChEBI" id="CHEBI:58928"/>
        <dbReference type="EC" id="3.5.3.8"/>
    </reaction>
</comment>
<comment type="pathway">
    <text evidence="5">Amino-acid degradation; L-histidine degradation into L-glutamate; L-glutamate from N-formimidoyl-L-glutamate (hydrolase route): step 1/1.</text>
</comment>
<feature type="binding site" evidence="5">
    <location>
        <position position="159"/>
    </location>
    <ligand>
        <name>Mn(2+)</name>
        <dbReference type="ChEBI" id="CHEBI:29035"/>
        <label>2</label>
    </ligand>
</feature>
<dbReference type="InterPro" id="IPR005923">
    <property type="entry name" value="HutG"/>
</dbReference>
<feature type="binding site" evidence="5 7">
    <location>
        <position position="248"/>
    </location>
    <ligand>
        <name>Mn(2+)</name>
        <dbReference type="ChEBI" id="CHEBI:29035"/>
        <label>1</label>
    </ligand>
</feature>
<dbReference type="GO" id="GO:0050415">
    <property type="term" value="F:formimidoylglutamase activity"/>
    <property type="evidence" value="ECO:0007669"/>
    <property type="project" value="UniProtKB-UniRule"/>
</dbReference>
<dbReference type="UniPathway" id="UPA00379">
    <property type="reaction ID" value="UER00552"/>
</dbReference>
<name>A0A1W6KEB0_9GAMM</name>
<evidence type="ECO:0000256" key="4">
    <source>
        <dbReference type="ARBA" id="ARBA00023211"/>
    </source>
</evidence>
<evidence type="ECO:0000256" key="8">
    <source>
        <dbReference type="PROSITE-ProRule" id="PRU00742"/>
    </source>
</evidence>